<evidence type="ECO:0000256" key="1">
    <source>
        <dbReference type="ARBA" id="ARBA00022729"/>
    </source>
</evidence>
<evidence type="ECO:0000313" key="4">
    <source>
        <dbReference type="EMBL" id="TBO34497.1"/>
    </source>
</evidence>
<feature type="domain" description="Solute-binding protein family 3/N-terminal" evidence="3">
    <location>
        <begin position="29"/>
        <end position="254"/>
    </location>
</feature>
<keyword evidence="1 2" id="KW-0732">Signal</keyword>
<sequence length="256" mass="27987">MVCRTLVLAGLAAAAAMAPSASVAAGARSVTIGAEDDWPPYSFRHTDGSLQGITPRLVQAALKLRGIEARYEVLPFSRCMRDAMVGRLAACFNATITAENKAPYQWHPTPLFVEELGIFARKGAGARAASAQDLEGQIVGITRGYTYPSEMVKNPRIRIVEAASDLQLMKLLQAGRLQFALLNTLPASWRIQQEASLKGQIERVGAVSQDGFWLAVSRKHPQGNELVREIEAGLQQLKASGEYDRLMQKARQELIR</sequence>
<dbReference type="SMART" id="SM00062">
    <property type="entry name" value="PBPb"/>
    <property type="match status" value="1"/>
</dbReference>
<protein>
    <submittedName>
        <fullName evidence="4">Transporter substrate-binding domain-containing protein</fullName>
    </submittedName>
</protein>
<proteinExistence type="predicted"/>
<feature type="signal peptide" evidence="2">
    <location>
        <begin position="1"/>
        <end position="24"/>
    </location>
</feature>
<evidence type="ECO:0000313" key="5">
    <source>
        <dbReference type="Proteomes" id="UP000292120"/>
    </source>
</evidence>
<dbReference type="Proteomes" id="UP000292120">
    <property type="component" value="Unassembled WGS sequence"/>
</dbReference>
<dbReference type="InterPro" id="IPR001638">
    <property type="entry name" value="Solute-binding_3/MltF_N"/>
</dbReference>
<evidence type="ECO:0000256" key="2">
    <source>
        <dbReference type="SAM" id="SignalP"/>
    </source>
</evidence>
<dbReference type="AlphaFoldDB" id="A0A4Q9H6C1"/>
<name>A0A4Q9H6C1_9BURK</name>
<dbReference type="Gene3D" id="3.40.190.10">
    <property type="entry name" value="Periplasmic binding protein-like II"/>
    <property type="match status" value="2"/>
</dbReference>
<dbReference type="SUPFAM" id="SSF53850">
    <property type="entry name" value="Periplasmic binding protein-like II"/>
    <property type="match status" value="1"/>
</dbReference>
<reference evidence="4 5" key="1">
    <citation type="submission" date="2019-02" db="EMBL/GenBank/DDBJ databases">
        <title>Aquabacterium sp. strain KMB7.</title>
        <authorList>
            <person name="Chen W.-M."/>
        </authorList>
    </citation>
    <scope>NUCLEOTIDE SEQUENCE [LARGE SCALE GENOMIC DNA]</scope>
    <source>
        <strain evidence="4 5">KMB7</strain>
    </source>
</reference>
<gene>
    <name evidence="4" type="ORF">EYS42_03565</name>
</gene>
<dbReference type="PANTHER" id="PTHR35936:SF6">
    <property type="entry name" value="AMINO ACID ABC TRANSPORTER SUBSTRATE-BINDING PAAT FAMILY PROTEIN"/>
    <property type="match status" value="1"/>
</dbReference>
<dbReference type="EMBL" id="SIXI01000001">
    <property type="protein sequence ID" value="TBO34497.1"/>
    <property type="molecule type" value="Genomic_DNA"/>
</dbReference>
<keyword evidence="5" id="KW-1185">Reference proteome</keyword>
<dbReference type="OrthoDB" id="8907081at2"/>
<accession>A0A4Q9H6C1</accession>
<feature type="chain" id="PRO_5020834277" evidence="2">
    <location>
        <begin position="25"/>
        <end position="256"/>
    </location>
</feature>
<dbReference type="Pfam" id="PF00497">
    <property type="entry name" value="SBP_bac_3"/>
    <property type="match status" value="1"/>
</dbReference>
<organism evidence="4 5">
    <name type="scientific">Aquabacterium lacunae</name>
    <dbReference type="NCBI Taxonomy" id="2528630"/>
    <lineage>
        <taxon>Bacteria</taxon>
        <taxon>Pseudomonadati</taxon>
        <taxon>Pseudomonadota</taxon>
        <taxon>Betaproteobacteria</taxon>
        <taxon>Burkholderiales</taxon>
        <taxon>Aquabacterium</taxon>
    </lineage>
</organism>
<dbReference type="PANTHER" id="PTHR35936">
    <property type="entry name" value="MEMBRANE-BOUND LYTIC MUREIN TRANSGLYCOSYLASE F"/>
    <property type="match status" value="1"/>
</dbReference>
<comment type="caution">
    <text evidence="4">The sequence shown here is derived from an EMBL/GenBank/DDBJ whole genome shotgun (WGS) entry which is preliminary data.</text>
</comment>
<evidence type="ECO:0000259" key="3">
    <source>
        <dbReference type="SMART" id="SM00062"/>
    </source>
</evidence>